<dbReference type="Proteomes" id="UP000184465">
    <property type="component" value="Unassembled WGS sequence"/>
</dbReference>
<dbReference type="STRING" id="1121301.SAMN02745912_02557"/>
<dbReference type="RefSeq" id="WP_073150674.1">
    <property type="nucleotide sequence ID" value="NZ_FRAG01000034.1"/>
</dbReference>
<dbReference type="InterPro" id="IPR000873">
    <property type="entry name" value="AMP-dep_synth/lig_dom"/>
</dbReference>
<protein>
    <submittedName>
        <fullName evidence="2">Amino acid adenylation domain-containing protein</fullName>
    </submittedName>
</protein>
<dbReference type="Pfam" id="PF00501">
    <property type="entry name" value="AMP-binding"/>
    <property type="match status" value="1"/>
</dbReference>
<evidence type="ECO:0000313" key="2">
    <source>
        <dbReference type="EMBL" id="SHK19072.1"/>
    </source>
</evidence>
<organism evidence="2 3">
    <name type="scientific">Paramaledivibacter caminithermalis (strain DSM 15212 / CIP 107654 / DViRD3)</name>
    <name type="common">Clostridium caminithermale</name>
    <dbReference type="NCBI Taxonomy" id="1121301"/>
    <lineage>
        <taxon>Bacteria</taxon>
        <taxon>Bacillati</taxon>
        <taxon>Bacillota</taxon>
        <taxon>Clostridia</taxon>
        <taxon>Peptostreptococcales</taxon>
        <taxon>Caminicellaceae</taxon>
        <taxon>Paramaledivibacter</taxon>
    </lineage>
</organism>
<reference evidence="2 3" key="1">
    <citation type="submission" date="2016-11" db="EMBL/GenBank/DDBJ databases">
        <authorList>
            <person name="Jaros S."/>
            <person name="Januszkiewicz K."/>
            <person name="Wedrychowicz H."/>
        </authorList>
    </citation>
    <scope>NUCLEOTIDE SEQUENCE [LARGE SCALE GENOMIC DNA]</scope>
    <source>
        <strain evidence="2 3">DSM 15212</strain>
    </source>
</reference>
<dbReference type="GO" id="GO:0044550">
    <property type="term" value="P:secondary metabolite biosynthetic process"/>
    <property type="evidence" value="ECO:0007669"/>
    <property type="project" value="TreeGrafter"/>
</dbReference>
<dbReference type="Gene3D" id="3.30.300.30">
    <property type="match status" value="1"/>
</dbReference>
<dbReference type="InterPro" id="IPR020845">
    <property type="entry name" value="AMP-binding_CS"/>
</dbReference>
<dbReference type="SUPFAM" id="SSF56801">
    <property type="entry name" value="Acetyl-CoA synthetase-like"/>
    <property type="match status" value="1"/>
</dbReference>
<dbReference type="PROSITE" id="PS00455">
    <property type="entry name" value="AMP_BINDING"/>
    <property type="match status" value="1"/>
</dbReference>
<dbReference type="GO" id="GO:0005737">
    <property type="term" value="C:cytoplasm"/>
    <property type="evidence" value="ECO:0007669"/>
    <property type="project" value="TreeGrafter"/>
</dbReference>
<sequence length="499" mass="56091">MGKNSKNIYQLIEMQSIKNPNKAAVKTSQNVVTYGELKFRSLQIAKILRNEGAVQQTLIGIMMDHCPEIIESILAVHKIGAAYVPIDPGCNEQSIKNIIKDSCISILITKKQYRDKVPFCFKGVLIEVDGLAGIYNENIQELSTKALPDDLAYVMPTSGSTGRPKLVMIKNRGLWNYINWAAKYYCYNIDLVAVPFFTSISFDLTITSIYMPLVTGGTIYCFPDSNIEEVVKASEINFLKLTPSQLSLIKNFDNRTSNIRKIIVGGERLKTENARKAWESFGCKVEIFNEYGPTETTVGSIVKKFNPKEKFPSVLIGTPISNTRVYLLDSNMKQVAAGKEGEIYISGEGVAKGYMNMVEKTAESFFADPFAKDGSMYKTGDLGRYVIGSELEYLGRIQIPETGFELKGNKIRVDYIENTLLTYSGIEDAIGVVKKDDIGEYYIELFYVSEAELNEKEILEYLKANLSSYMIPKKITRLSKMPLNYNCKVSRPILRGIEY</sequence>
<name>A0A1M6QFP0_PARC5</name>
<feature type="domain" description="AMP-dependent synthetase/ligase" evidence="1">
    <location>
        <begin position="16"/>
        <end position="354"/>
    </location>
</feature>
<evidence type="ECO:0000313" key="3">
    <source>
        <dbReference type="Proteomes" id="UP000184465"/>
    </source>
</evidence>
<dbReference type="GO" id="GO:0043041">
    <property type="term" value="P:amino acid activation for nonribosomal peptide biosynthetic process"/>
    <property type="evidence" value="ECO:0007669"/>
    <property type="project" value="TreeGrafter"/>
</dbReference>
<dbReference type="Gene3D" id="2.30.38.10">
    <property type="entry name" value="Luciferase, Domain 3"/>
    <property type="match status" value="1"/>
</dbReference>
<dbReference type="Gene3D" id="3.40.50.980">
    <property type="match status" value="2"/>
</dbReference>
<dbReference type="OrthoDB" id="9778383at2"/>
<accession>A0A1M6QFP0</accession>
<keyword evidence="3" id="KW-1185">Reference proteome</keyword>
<evidence type="ECO:0000259" key="1">
    <source>
        <dbReference type="Pfam" id="PF00501"/>
    </source>
</evidence>
<proteinExistence type="predicted"/>
<dbReference type="EMBL" id="FRAG01000034">
    <property type="protein sequence ID" value="SHK19072.1"/>
    <property type="molecule type" value="Genomic_DNA"/>
</dbReference>
<gene>
    <name evidence="2" type="ORF">SAMN02745912_02557</name>
</gene>
<dbReference type="InterPro" id="IPR045851">
    <property type="entry name" value="AMP-bd_C_sf"/>
</dbReference>
<dbReference type="PANTHER" id="PTHR45527:SF1">
    <property type="entry name" value="FATTY ACID SYNTHASE"/>
    <property type="match status" value="1"/>
</dbReference>
<dbReference type="PANTHER" id="PTHR45527">
    <property type="entry name" value="NONRIBOSOMAL PEPTIDE SYNTHETASE"/>
    <property type="match status" value="1"/>
</dbReference>
<dbReference type="GO" id="GO:0031177">
    <property type="term" value="F:phosphopantetheine binding"/>
    <property type="evidence" value="ECO:0007669"/>
    <property type="project" value="TreeGrafter"/>
</dbReference>
<dbReference type="AlphaFoldDB" id="A0A1M6QFP0"/>